<reference evidence="4 5" key="1">
    <citation type="submission" date="2024-06" db="EMBL/GenBank/DDBJ databases">
        <title>A chromosome level genome sequence of Diviner's sage (Salvia divinorum).</title>
        <authorList>
            <person name="Ford S.A."/>
            <person name="Ro D.-K."/>
            <person name="Ness R.W."/>
            <person name="Phillips M.A."/>
        </authorList>
    </citation>
    <scope>NUCLEOTIDE SEQUENCE [LARGE SCALE GENOMIC DNA]</scope>
    <source>
        <strain evidence="4">SAF-2024a</strain>
        <tissue evidence="4">Leaf</tissue>
    </source>
</reference>
<keyword evidence="2" id="KW-0472">Membrane</keyword>
<sequence>MALLVSSLVGLALRPLLLAKLSCQIGARSLCIVVLTWLEVLRYALCLHFVILWRLAIWGMAVLSLPVQAFSALYRERMLEMQLHRLRNEMEDVLFDSKELEEQLHEAIKENSTMEMLVIELEKEHDEAILKINLLEGEVQNLKDEAHRLKEIQGKTLSSYVGQENRHNNISKSPFGLDYDREEVIEDVSKEEVRRFARIISKECGVLARERKVALSRSLFSVLLSLVVGLIIWKAKAPCTPLVIALFVVVAMSLRSVLQLCARVQHKPASESLTLLSVNWFILGTLAYPMLPVMARFLAPVALSFLQRALE</sequence>
<feature type="coiled-coil region" evidence="1">
    <location>
        <begin position="83"/>
        <end position="152"/>
    </location>
</feature>
<evidence type="ECO:0000313" key="4">
    <source>
        <dbReference type="EMBL" id="KAL1569282.1"/>
    </source>
</evidence>
<feature type="transmembrane region" description="Helical" evidence="2">
    <location>
        <begin position="273"/>
        <end position="291"/>
    </location>
</feature>
<gene>
    <name evidence="4" type="ORF">AAHA92_00777</name>
</gene>
<keyword evidence="5" id="KW-1185">Reference proteome</keyword>
<feature type="chain" id="PRO_5044869422" evidence="3">
    <location>
        <begin position="20"/>
        <end position="311"/>
    </location>
</feature>
<accession>A0ABD1ILR8</accession>
<evidence type="ECO:0000256" key="1">
    <source>
        <dbReference type="SAM" id="Coils"/>
    </source>
</evidence>
<comment type="caution">
    <text evidence="4">The sequence shown here is derived from an EMBL/GenBank/DDBJ whole genome shotgun (WGS) entry which is preliminary data.</text>
</comment>
<proteinExistence type="predicted"/>
<evidence type="ECO:0000313" key="5">
    <source>
        <dbReference type="Proteomes" id="UP001567538"/>
    </source>
</evidence>
<keyword evidence="1" id="KW-0175">Coiled coil</keyword>
<keyword evidence="2" id="KW-1133">Transmembrane helix</keyword>
<evidence type="ECO:0000256" key="3">
    <source>
        <dbReference type="SAM" id="SignalP"/>
    </source>
</evidence>
<keyword evidence="3" id="KW-0732">Signal</keyword>
<protein>
    <submittedName>
        <fullName evidence="4">Uncharacterized protein</fullName>
    </submittedName>
</protein>
<dbReference type="AlphaFoldDB" id="A0ABD1ILR8"/>
<dbReference type="PANTHER" id="PTHR36073:SF1">
    <property type="entry name" value="OS01G0962100 PROTEIN"/>
    <property type="match status" value="1"/>
</dbReference>
<name>A0ABD1ILR8_SALDI</name>
<feature type="transmembrane region" description="Helical" evidence="2">
    <location>
        <begin position="55"/>
        <end position="74"/>
    </location>
</feature>
<keyword evidence="2" id="KW-0812">Transmembrane</keyword>
<dbReference type="Proteomes" id="UP001567538">
    <property type="component" value="Unassembled WGS sequence"/>
</dbReference>
<feature type="transmembrane region" description="Helical" evidence="2">
    <location>
        <begin position="218"/>
        <end position="235"/>
    </location>
</feature>
<feature type="transmembrane region" description="Helical" evidence="2">
    <location>
        <begin position="241"/>
        <end position="261"/>
    </location>
</feature>
<organism evidence="4 5">
    <name type="scientific">Salvia divinorum</name>
    <name type="common">Maria pastora</name>
    <name type="synonym">Diviner's sage</name>
    <dbReference type="NCBI Taxonomy" id="28513"/>
    <lineage>
        <taxon>Eukaryota</taxon>
        <taxon>Viridiplantae</taxon>
        <taxon>Streptophyta</taxon>
        <taxon>Embryophyta</taxon>
        <taxon>Tracheophyta</taxon>
        <taxon>Spermatophyta</taxon>
        <taxon>Magnoliopsida</taxon>
        <taxon>eudicotyledons</taxon>
        <taxon>Gunneridae</taxon>
        <taxon>Pentapetalae</taxon>
        <taxon>asterids</taxon>
        <taxon>lamiids</taxon>
        <taxon>Lamiales</taxon>
        <taxon>Lamiaceae</taxon>
        <taxon>Nepetoideae</taxon>
        <taxon>Mentheae</taxon>
        <taxon>Salviinae</taxon>
        <taxon>Salvia</taxon>
        <taxon>Salvia subgen. Calosphace</taxon>
    </lineage>
</organism>
<feature type="signal peptide" evidence="3">
    <location>
        <begin position="1"/>
        <end position="19"/>
    </location>
</feature>
<dbReference type="PANTHER" id="PTHR36073">
    <property type="match status" value="1"/>
</dbReference>
<dbReference type="EMBL" id="JBEAFC010000001">
    <property type="protein sequence ID" value="KAL1569282.1"/>
    <property type="molecule type" value="Genomic_DNA"/>
</dbReference>
<evidence type="ECO:0000256" key="2">
    <source>
        <dbReference type="SAM" id="Phobius"/>
    </source>
</evidence>